<feature type="domain" description="XPA C-terminal" evidence="6">
    <location>
        <begin position="105"/>
        <end position="151"/>
    </location>
</feature>
<keyword evidence="4" id="KW-0175">Coiled coil</keyword>
<dbReference type="GO" id="GO:0000110">
    <property type="term" value="C:nucleotide-excision repair factor 1 complex"/>
    <property type="evidence" value="ECO:0007669"/>
    <property type="project" value="TreeGrafter"/>
</dbReference>
<keyword evidence="5" id="KW-0812">Transmembrane</keyword>
<evidence type="ECO:0000313" key="8">
    <source>
        <dbReference type="Proteomes" id="UP000014978"/>
    </source>
</evidence>
<dbReference type="PANTHER" id="PTHR10142">
    <property type="entry name" value="DNA REPAIR PROTEIN COMPLEMENTING XP-A CELLS"/>
    <property type="match status" value="1"/>
</dbReference>
<feature type="coiled-coil region" evidence="4">
    <location>
        <begin position="167"/>
        <end position="194"/>
    </location>
</feature>
<gene>
    <name evidence="7" type="ORF">SLOPH_296</name>
</gene>
<dbReference type="InterPro" id="IPR037129">
    <property type="entry name" value="XPA_sf"/>
</dbReference>
<dbReference type="OMA" id="CKCECGM"/>
<dbReference type="GO" id="GO:0000715">
    <property type="term" value="P:nucleotide-excision repair, DNA damage recognition"/>
    <property type="evidence" value="ECO:0007669"/>
    <property type="project" value="TreeGrafter"/>
</dbReference>
<reference evidence="8" key="1">
    <citation type="journal article" date="2013" name="PLoS Genet.">
        <title>The genome of Spraguea lophii and the basis of host-microsporidian interactions.</title>
        <authorList>
            <person name="Campbell S.E."/>
            <person name="Williams T.A."/>
            <person name="Yousuf A."/>
            <person name="Soanes D.M."/>
            <person name="Paszkiewicz K.H."/>
            <person name="Williams B.A.P."/>
        </authorList>
    </citation>
    <scope>NUCLEOTIDE SEQUENCE [LARGE SCALE GENOMIC DNA]</scope>
    <source>
        <strain evidence="8">42_110</strain>
    </source>
</reference>
<evidence type="ECO:0000256" key="2">
    <source>
        <dbReference type="ARBA" id="ARBA00022833"/>
    </source>
</evidence>
<feature type="transmembrane region" description="Helical" evidence="5">
    <location>
        <begin position="29"/>
        <end position="50"/>
    </location>
</feature>
<accession>S7XJB6</accession>
<dbReference type="EMBL" id="ATCN01000399">
    <property type="protein sequence ID" value="EPR79114.1"/>
    <property type="molecule type" value="Genomic_DNA"/>
</dbReference>
<keyword evidence="2" id="KW-0862">Zinc</keyword>
<sequence length="230" mass="27411">MFIIIYFIIIFKFFIFLNNDSYKKYNQIIISYYFISYFNTPYFIIMSGFIKEENDTSSSNIKNDVEITLPLESNASCIKCYSLLIDIEIRDKFNLFYCNKCKYDIKFITKTECIKEYLCSESDLKSLKFLDKQNPHKGTWNSMKLYLKDQIIDISKKKYGSLENVEKIKEERKNRNIVRKVKKLKDDIKKVRKATKVKMKEKNTHIHKFEEDGEGISKCDCGLVIEQEEL</sequence>
<dbReference type="VEuPathDB" id="MicrosporidiaDB:SLOPH_296"/>
<dbReference type="GO" id="GO:0003684">
    <property type="term" value="F:damaged DNA binding"/>
    <property type="evidence" value="ECO:0007669"/>
    <property type="project" value="InterPro"/>
</dbReference>
<evidence type="ECO:0000256" key="4">
    <source>
        <dbReference type="SAM" id="Coils"/>
    </source>
</evidence>
<dbReference type="FunCoup" id="S7XJB6">
    <property type="interactions" value="73"/>
</dbReference>
<evidence type="ECO:0000256" key="1">
    <source>
        <dbReference type="ARBA" id="ARBA00004123"/>
    </source>
</evidence>
<dbReference type="OrthoDB" id="5368863at2759"/>
<dbReference type="InParanoid" id="S7XJB6"/>
<dbReference type="STRING" id="1358809.S7XJB6"/>
<keyword evidence="3" id="KW-0539">Nucleus</keyword>
<evidence type="ECO:0000259" key="6">
    <source>
        <dbReference type="Pfam" id="PF05181"/>
    </source>
</evidence>
<name>S7XJB6_SPRLO</name>
<comment type="caution">
    <text evidence="7">The sequence shown here is derived from an EMBL/GenBank/DDBJ whole genome shotgun (WGS) entry which is preliminary data.</text>
</comment>
<proteinExistence type="predicted"/>
<keyword evidence="8" id="KW-1185">Reference proteome</keyword>
<protein>
    <submittedName>
        <fullName evidence="7">DNA repair protein RAD14</fullName>
    </submittedName>
</protein>
<dbReference type="GO" id="GO:0006284">
    <property type="term" value="P:base-excision repair"/>
    <property type="evidence" value="ECO:0007669"/>
    <property type="project" value="TreeGrafter"/>
</dbReference>
<dbReference type="GO" id="GO:0070914">
    <property type="term" value="P:UV-damage excision repair"/>
    <property type="evidence" value="ECO:0007669"/>
    <property type="project" value="TreeGrafter"/>
</dbReference>
<dbReference type="SUPFAM" id="SSF46955">
    <property type="entry name" value="Putative DNA-binding domain"/>
    <property type="match status" value="1"/>
</dbReference>
<dbReference type="HOGENOM" id="CLU_053731_2_0_1"/>
<dbReference type="Pfam" id="PF05181">
    <property type="entry name" value="XPA_C"/>
    <property type="match status" value="1"/>
</dbReference>
<dbReference type="InterPro" id="IPR009061">
    <property type="entry name" value="DNA-bd_dom_put_sf"/>
</dbReference>
<evidence type="ECO:0000313" key="7">
    <source>
        <dbReference type="EMBL" id="EPR79114.1"/>
    </source>
</evidence>
<dbReference type="PANTHER" id="PTHR10142:SF0">
    <property type="entry name" value="DNA REPAIR PROTEIN COMPLEMENTING XP-A CELLS"/>
    <property type="match status" value="1"/>
</dbReference>
<organism evidence="7 8">
    <name type="scientific">Spraguea lophii (strain 42_110)</name>
    <name type="common">Microsporidian parasite</name>
    <dbReference type="NCBI Taxonomy" id="1358809"/>
    <lineage>
        <taxon>Eukaryota</taxon>
        <taxon>Fungi</taxon>
        <taxon>Fungi incertae sedis</taxon>
        <taxon>Microsporidia</taxon>
        <taxon>Spragueidae</taxon>
        <taxon>Spraguea</taxon>
    </lineage>
</organism>
<feature type="transmembrane region" description="Helical" evidence="5">
    <location>
        <begin position="6"/>
        <end position="22"/>
    </location>
</feature>
<comment type="subcellular location">
    <subcellularLocation>
        <location evidence="1">Nucleus</location>
    </subcellularLocation>
</comment>
<dbReference type="InterPro" id="IPR022656">
    <property type="entry name" value="XPA_C"/>
</dbReference>
<dbReference type="Proteomes" id="UP000014978">
    <property type="component" value="Unassembled WGS sequence"/>
</dbReference>
<dbReference type="InterPro" id="IPR000465">
    <property type="entry name" value="XPA/RAD14"/>
</dbReference>
<dbReference type="GO" id="GO:1901255">
    <property type="term" value="P:nucleotide-excision repair involved in interstrand cross-link repair"/>
    <property type="evidence" value="ECO:0007669"/>
    <property type="project" value="TreeGrafter"/>
</dbReference>
<evidence type="ECO:0000256" key="5">
    <source>
        <dbReference type="SAM" id="Phobius"/>
    </source>
</evidence>
<evidence type="ECO:0000256" key="3">
    <source>
        <dbReference type="ARBA" id="ARBA00023242"/>
    </source>
</evidence>
<keyword evidence="5" id="KW-1133">Transmembrane helix</keyword>
<keyword evidence="5" id="KW-0472">Membrane</keyword>
<dbReference type="AlphaFoldDB" id="S7XJB6"/>
<dbReference type="Gene3D" id="3.90.530.10">
    <property type="entry name" value="XPA C-terminal domain"/>
    <property type="match status" value="1"/>
</dbReference>